<dbReference type="Pfam" id="PF13185">
    <property type="entry name" value="GAF_2"/>
    <property type="match status" value="1"/>
</dbReference>
<accession>A0ABR9LFS8</accession>
<dbReference type="SUPFAM" id="SSF52172">
    <property type="entry name" value="CheY-like"/>
    <property type="match status" value="1"/>
</dbReference>
<dbReference type="InterPro" id="IPR012074">
    <property type="entry name" value="GAF_ANTAR"/>
</dbReference>
<dbReference type="InterPro" id="IPR011006">
    <property type="entry name" value="CheY-like_superfamily"/>
</dbReference>
<feature type="domain" description="ANTAR" evidence="5">
    <location>
        <begin position="171"/>
        <end position="232"/>
    </location>
</feature>
<dbReference type="PIRSF" id="PIRSF036625">
    <property type="entry name" value="GAF_ANTAR"/>
    <property type="match status" value="1"/>
</dbReference>
<evidence type="ECO:0000313" key="6">
    <source>
        <dbReference type="EMBL" id="MBE1579541.1"/>
    </source>
</evidence>
<evidence type="ECO:0000256" key="1">
    <source>
        <dbReference type="ARBA" id="ARBA00022679"/>
    </source>
</evidence>
<name>A0ABR9LFS8_9PSEU</name>
<reference evidence="6 7" key="1">
    <citation type="submission" date="2020-10" db="EMBL/GenBank/DDBJ databases">
        <title>Sequencing the genomes of 1000 actinobacteria strains.</title>
        <authorList>
            <person name="Klenk H.-P."/>
        </authorList>
    </citation>
    <scope>NUCLEOTIDE SEQUENCE [LARGE SCALE GENOMIC DNA]</scope>
    <source>
        <strain evidence="6 7">DSM 46661</strain>
    </source>
</reference>
<keyword evidence="1" id="KW-0808">Transferase</keyword>
<proteinExistence type="predicted"/>
<organism evidence="6 7">
    <name type="scientific">Amycolatopsis roodepoortensis</name>
    <dbReference type="NCBI Taxonomy" id="700274"/>
    <lineage>
        <taxon>Bacteria</taxon>
        <taxon>Bacillati</taxon>
        <taxon>Actinomycetota</taxon>
        <taxon>Actinomycetes</taxon>
        <taxon>Pseudonocardiales</taxon>
        <taxon>Pseudonocardiaceae</taxon>
        <taxon>Amycolatopsis</taxon>
    </lineage>
</organism>
<dbReference type="SMART" id="SM01012">
    <property type="entry name" value="ANTAR"/>
    <property type="match status" value="1"/>
</dbReference>
<keyword evidence="2" id="KW-0418">Kinase</keyword>
<dbReference type="InterPro" id="IPR005561">
    <property type="entry name" value="ANTAR"/>
</dbReference>
<dbReference type="SUPFAM" id="SSF55781">
    <property type="entry name" value="GAF domain-like"/>
    <property type="match status" value="1"/>
</dbReference>
<sequence>MGDERSSRQAANSEALGQVAHALSEVARSLTAEPDLHQTMKGIVTAAVATIPGAEYAGVSLLEAGQLRTVAPSDDLVARLDELQHELGEGPCVDAIAEHHTYRTGNLADDSRWPKFADTAASLGVASVLGFRLFATSTTLGALNLYSSQRDAFDADAEHIGELFAAHAAVALIGSQEQAQLRTALGTRDVIATAKGILMHRHHRTDAQASTMLVEASQHANIKLHDVAAWVVAEANNTAAGHDQRMEAARVTRG</sequence>
<dbReference type="PROSITE" id="PS50921">
    <property type="entry name" value="ANTAR"/>
    <property type="match status" value="1"/>
</dbReference>
<keyword evidence="4" id="KW-0804">Transcription</keyword>
<keyword evidence="7" id="KW-1185">Reference proteome</keyword>
<gene>
    <name evidence="6" type="ORF">H4W30_006601</name>
</gene>
<evidence type="ECO:0000259" key="5">
    <source>
        <dbReference type="PROSITE" id="PS50921"/>
    </source>
</evidence>
<dbReference type="Pfam" id="PF03861">
    <property type="entry name" value="ANTAR"/>
    <property type="match status" value="1"/>
</dbReference>
<dbReference type="Gene3D" id="1.10.10.10">
    <property type="entry name" value="Winged helix-like DNA-binding domain superfamily/Winged helix DNA-binding domain"/>
    <property type="match status" value="1"/>
</dbReference>
<evidence type="ECO:0000256" key="3">
    <source>
        <dbReference type="ARBA" id="ARBA00023015"/>
    </source>
</evidence>
<dbReference type="SMART" id="SM00065">
    <property type="entry name" value="GAF"/>
    <property type="match status" value="1"/>
</dbReference>
<dbReference type="Proteomes" id="UP000656548">
    <property type="component" value="Unassembled WGS sequence"/>
</dbReference>
<dbReference type="RefSeq" id="WP_318780706.1">
    <property type="nucleotide sequence ID" value="NZ_JADBEJ010000005.1"/>
</dbReference>
<evidence type="ECO:0000313" key="7">
    <source>
        <dbReference type="Proteomes" id="UP000656548"/>
    </source>
</evidence>
<dbReference type="EMBL" id="JADBEJ010000005">
    <property type="protein sequence ID" value="MBE1579541.1"/>
    <property type="molecule type" value="Genomic_DNA"/>
</dbReference>
<evidence type="ECO:0000256" key="4">
    <source>
        <dbReference type="ARBA" id="ARBA00023163"/>
    </source>
</evidence>
<keyword evidence="3" id="KW-0805">Transcription regulation</keyword>
<protein>
    <submittedName>
        <fullName evidence="6">GAF domain-containing protein</fullName>
    </submittedName>
</protein>
<dbReference type="Gene3D" id="3.30.450.40">
    <property type="match status" value="1"/>
</dbReference>
<dbReference type="InterPro" id="IPR036388">
    <property type="entry name" value="WH-like_DNA-bd_sf"/>
</dbReference>
<dbReference type="InterPro" id="IPR029016">
    <property type="entry name" value="GAF-like_dom_sf"/>
</dbReference>
<dbReference type="InterPro" id="IPR003018">
    <property type="entry name" value="GAF"/>
</dbReference>
<comment type="caution">
    <text evidence="6">The sequence shown here is derived from an EMBL/GenBank/DDBJ whole genome shotgun (WGS) entry which is preliminary data.</text>
</comment>
<evidence type="ECO:0000256" key="2">
    <source>
        <dbReference type="ARBA" id="ARBA00022777"/>
    </source>
</evidence>